<dbReference type="AlphaFoldDB" id="A0A495E9A4"/>
<keyword evidence="1" id="KW-1133">Transmembrane helix</keyword>
<dbReference type="OrthoDB" id="1249483at2"/>
<reference evidence="3 4" key="1">
    <citation type="submission" date="2018-10" db="EMBL/GenBank/DDBJ databases">
        <title>Genomic Encyclopedia of Archaeal and Bacterial Type Strains, Phase II (KMG-II): from individual species to whole genera.</title>
        <authorList>
            <person name="Goeker M."/>
        </authorList>
    </citation>
    <scope>NUCLEOTIDE SEQUENCE [LARGE SCALE GENOMIC DNA]</scope>
    <source>
        <strain evidence="3 4">DSM 25230</strain>
    </source>
</reference>
<name>A0A495E9A4_9FLAO</name>
<dbReference type="RefSeq" id="WP_121067803.1">
    <property type="nucleotide sequence ID" value="NZ_RBIQ01000008.1"/>
</dbReference>
<proteinExistence type="predicted"/>
<feature type="transmembrane region" description="Helical" evidence="1">
    <location>
        <begin position="51"/>
        <end position="71"/>
    </location>
</feature>
<comment type="caution">
    <text evidence="3">The sequence shown here is derived from an EMBL/GenBank/DDBJ whole genome shotgun (WGS) entry which is preliminary data.</text>
</comment>
<dbReference type="Proteomes" id="UP000269412">
    <property type="component" value="Unassembled WGS sequence"/>
</dbReference>
<gene>
    <name evidence="3" type="ORF">CLV91_2232</name>
</gene>
<dbReference type="Pfam" id="PF14317">
    <property type="entry name" value="YcxB"/>
    <property type="match status" value="1"/>
</dbReference>
<dbReference type="EMBL" id="RBIQ01000008">
    <property type="protein sequence ID" value="RKR13510.1"/>
    <property type="molecule type" value="Genomic_DNA"/>
</dbReference>
<keyword evidence="1" id="KW-0812">Transmembrane</keyword>
<feature type="transmembrane region" description="Helical" evidence="1">
    <location>
        <begin position="26"/>
        <end position="45"/>
    </location>
</feature>
<accession>A0A495E9A4</accession>
<evidence type="ECO:0000313" key="4">
    <source>
        <dbReference type="Proteomes" id="UP000269412"/>
    </source>
</evidence>
<evidence type="ECO:0000259" key="2">
    <source>
        <dbReference type="Pfam" id="PF14317"/>
    </source>
</evidence>
<keyword evidence="4" id="KW-1185">Reference proteome</keyword>
<sequence length="165" mass="19658">MKIKIKYDFRRYLKLLSQNTYTQKKGIFVVGYGILLLLLGCFSLLKSPEKLFLITLFFSFGVFMILYPLILSKRIAKRSFYSNKMLQEKTEFEFIEDTIKITGESFKTELKWSSIHKVKELKGWFLIYHSKQSFYMIPKETLGSKQSEFRDIIKNQKGLNYKLKE</sequence>
<protein>
    <submittedName>
        <fullName evidence="3">YcxB-like protein</fullName>
    </submittedName>
</protein>
<dbReference type="InterPro" id="IPR025588">
    <property type="entry name" value="YcxB-like_C"/>
</dbReference>
<feature type="domain" description="YcxB-like C-terminal" evidence="2">
    <location>
        <begin position="96"/>
        <end position="151"/>
    </location>
</feature>
<organism evidence="3 4">
    <name type="scientific">Maribacter vaceletii</name>
    <dbReference type="NCBI Taxonomy" id="1206816"/>
    <lineage>
        <taxon>Bacteria</taxon>
        <taxon>Pseudomonadati</taxon>
        <taxon>Bacteroidota</taxon>
        <taxon>Flavobacteriia</taxon>
        <taxon>Flavobacteriales</taxon>
        <taxon>Flavobacteriaceae</taxon>
        <taxon>Maribacter</taxon>
    </lineage>
</organism>
<keyword evidence="1" id="KW-0472">Membrane</keyword>
<evidence type="ECO:0000313" key="3">
    <source>
        <dbReference type="EMBL" id="RKR13510.1"/>
    </source>
</evidence>
<evidence type="ECO:0000256" key="1">
    <source>
        <dbReference type="SAM" id="Phobius"/>
    </source>
</evidence>